<dbReference type="InterPro" id="IPR029058">
    <property type="entry name" value="AB_hydrolase_fold"/>
</dbReference>
<organism evidence="2 3">
    <name type="scientific">Deinococcus aquiradiocola</name>
    <dbReference type="NCBI Taxonomy" id="393059"/>
    <lineage>
        <taxon>Bacteria</taxon>
        <taxon>Thermotogati</taxon>
        <taxon>Deinococcota</taxon>
        <taxon>Deinococci</taxon>
        <taxon>Deinococcales</taxon>
        <taxon>Deinococcaceae</taxon>
        <taxon>Deinococcus</taxon>
    </lineage>
</organism>
<evidence type="ECO:0000256" key="1">
    <source>
        <dbReference type="SAM" id="SignalP"/>
    </source>
</evidence>
<proteinExistence type="predicted"/>
<dbReference type="PROSITE" id="PS51257">
    <property type="entry name" value="PROKAR_LIPOPROTEIN"/>
    <property type="match status" value="1"/>
</dbReference>
<keyword evidence="1" id="KW-0732">Signal</keyword>
<dbReference type="AlphaFoldDB" id="A0A917UPX6"/>
<keyword evidence="3" id="KW-1185">Reference proteome</keyword>
<protein>
    <recommendedName>
        <fullName evidence="4">Peptidase S9 prolyl oligopeptidase catalytic domain-containing protein</fullName>
    </recommendedName>
</protein>
<comment type="caution">
    <text evidence="2">The sequence shown here is derived from an EMBL/GenBank/DDBJ whole genome shotgun (WGS) entry which is preliminary data.</text>
</comment>
<reference evidence="2" key="2">
    <citation type="submission" date="2020-09" db="EMBL/GenBank/DDBJ databases">
        <authorList>
            <person name="Sun Q."/>
            <person name="Ohkuma M."/>
        </authorList>
    </citation>
    <scope>NUCLEOTIDE SEQUENCE</scope>
    <source>
        <strain evidence="2">JCM 14371</strain>
    </source>
</reference>
<name>A0A917UPX6_9DEIO</name>
<feature type="chain" id="PRO_5037251265" description="Peptidase S9 prolyl oligopeptidase catalytic domain-containing protein" evidence="1">
    <location>
        <begin position="24"/>
        <end position="436"/>
    </location>
</feature>
<evidence type="ECO:0000313" key="3">
    <source>
        <dbReference type="Proteomes" id="UP000635726"/>
    </source>
</evidence>
<sequence>MTRPARTALLLPAALLLSALMGACSPAPTPGSEESIGNAASLSGVTGLKIARRDDGGLNVTGMLKAGAASVPFAARVPANWNGRSVLEAHGYATPGTTEKVPDPAADPSFGLLTTAYGQGYVAANTAYAKTGYAVKEGVEANKALHDFLARMGSKSQYITGISMGGNITVALVEKYPNDFVGALPYCGVVAGWRAEERYLLDFRVVYDYFTRDTAYALPGNGDAITPNAALTANVVTGTVVSLFTAAAKGDPKALGIVGGVARVAGTPPDAVSFITPLASTVYGLQDYLSTTGGAGYSNVGKTYPTSGSVAVDADLNARVQRITLGAGDASAAYLDANYTPTGKFTAKMLSFHNTSDPLVPYSFEPEFRAIVAAAGNSANLVQQTVQPKAVDATSSSGPAHCYFSTKEVVGAWNDLRGWVENGVKPQDGKDITSKP</sequence>
<dbReference type="RefSeq" id="WP_188962663.1">
    <property type="nucleotide sequence ID" value="NZ_BMOE01000005.1"/>
</dbReference>
<dbReference type="EMBL" id="BMOE01000005">
    <property type="protein sequence ID" value="GGJ74530.1"/>
    <property type="molecule type" value="Genomic_DNA"/>
</dbReference>
<dbReference type="SUPFAM" id="SSF53474">
    <property type="entry name" value="alpha/beta-Hydrolases"/>
    <property type="match status" value="1"/>
</dbReference>
<reference evidence="2" key="1">
    <citation type="journal article" date="2014" name="Int. J. Syst. Evol. Microbiol.">
        <title>Complete genome sequence of Corynebacterium casei LMG S-19264T (=DSM 44701T), isolated from a smear-ripened cheese.</title>
        <authorList>
            <consortium name="US DOE Joint Genome Institute (JGI-PGF)"/>
            <person name="Walter F."/>
            <person name="Albersmeier A."/>
            <person name="Kalinowski J."/>
            <person name="Ruckert C."/>
        </authorList>
    </citation>
    <scope>NUCLEOTIDE SEQUENCE</scope>
    <source>
        <strain evidence="2">JCM 14371</strain>
    </source>
</reference>
<evidence type="ECO:0008006" key="4">
    <source>
        <dbReference type="Google" id="ProtNLM"/>
    </source>
</evidence>
<gene>
    <name evidence="2" type="ORF">GCM10008939_18570</name>
</gene>
<dbReference type="Proteomes" id="UP000635726">
    <property type="component" value="Unassembled WGS sequence"/>
</dbReference>
<feature type="signal peptide" evidence="1">
    <location>
        <begin position="1"/>
        <end position="23"/>
    </location>
</feature>
<evidence type="ECO:0000313" key="2">
    <source>
        <dbReference type="EMBL" id="GGJ74530.1"/>
    </source>
</evidence>
<dbReference type="Gene3D" id="3.40.50.1820">
    <property type="entry name" value="alpha/beta hydrolase"/>
    <property type="match status" value="1"/>
</dbReference>
<accession>A0A917UPX6</accession>